<dbReference type="RefSeq" id="WP_004665329.1">
    <property type="nucleotide sequence ID" value="NZ_BMDV01000007.1"/>
</dbReference>
<dbReference type="Gene3D" id="3.40.50.2000">
    <property type="entry name" value="Glycogen Phosphorylase B"/>
    <property type="match status" value="2"/>
</dbReference>
<gene>
    <name evidence="1" type="ORF">F992_00103</name>
</gene>
<keyword evidence="2" id="KW-1185">Reference proteome</keyword>
<dbReference type="GeneID" id="92836872"/>
<dbReference type="Proteomes" id="UP000013190">
    <property type="component" value="Unassembled WGS sequence"/>
</dbReference>
<organism evidence="1 2">
    <name type="scientific">Acinetobacter modestus</name>
    <dbReference type="NCBI Taxonomy" id="1776740"/>
    <lineage>
        <taxon>Bacteria</taxon>
        <taxon>Pseudomonadati</taxon>
        <taxon>Pseudomonadota</taxon>
        <taxon>Gammaproteobacteria</taxon>
        <taxon>Moraxellales</taxon>
        <taxon>Moraxellaceae</taxon>
        <taxon>Acinetobacter</taxon>
    </lineage>
</organism>
<reference evidence="1 2" key="2">
    <citation type="journal article" date="2016" name="Int. J. Syst. Evol. Microbiol.">
        <title>Taxonomy of haemolytic and/or proteolytic strains of the genus Acinetobacter with the proposal of Acinetobacter courvalinii sp. nov. (genomic species 14 sensu Bouvet &amp; Jeanjean), Acinetobacter dispersus sp. nov. (genomic species 17), Acinetobacter modestus sp. nov., Acinetobacter proteolyticus sp. nov. and Acinetobacter vivianii sp. nov.</title>
        <authorList>
            <person name="Nemec A."/>
            <person name="Radolfova-Krizova L."/>
            <person name="Maixnerova M."/>
            <person name="Vrestiakova E."/>
            <person name="Jezek P."/>
            <person name="Sedo O."/>
        </authorList>
    </citation>
    <scope>NUCLEOTIDE SEQUENCE [LARGE SCALE GENOMIC DNA]</scope>
    <source>
        <strain evidence="1 2">NIPH 236</strain>
    </source>
</reference>
<name>A0ABN0JTC7_9GAMM</name>
<dbReference type="SUPFAM" id="SSF53756">
    <property type="entry name" value="UDP-Glycosyltransferase/glycogen phosphorylase"/>
    <property type="match status" value="1"/>
</dbReference>
<proteinExistence type="predicted"/>
<protein>
    <recommendedName>
        <fullName evidence="3">Glycosyltransferase</fullName>
    </recommendedName>
</protein>
<dbReference type="Pfam" id="PF13692">
    <property type="entry name" value="Glyco_trans_1_4"/>
    <property type="match status" value="1"/>
</dbReference>
<evidence type="ECO:0000313" key="1">
    <source>
        <dbReference type="EMBL" id="ENU28684.1"/>
    </source>
</evidence>
<evidence type="ECO:0000313" key="2">
    <source>
        <dbReference type="Proteomes" id="UP000013190"/>
    </source>
</evidence>
<evidence type="ECO:0008006" key="3">
    <source>
        <dbReference type="Google" id="ProtNLM"/>
    </source>
</evidence>
<sequence>MKILHCAIMLSYSSGIYQQMCWEQKAANILGKDLTVKIFCPQNTYPNHEVVFPSRMSKSTGFIKKAHAWFQIRKEFYNWLLNESSNYDVILLRYSVHDPFLLNFLNKIKIPVYLVHHTLELPELDSLGVLGKCRSHADSLLGKACISRATGIIGVTHEIVEFEQTRIIKKKEKTLVYPNGVFLESKLFNDNRSDIPEILFVASYFFEWHGLDLLLSNLKKTDKKFILHVVGNVEQADKELAINDKRVIFHGQLTTKEINDLAKKCWVGLSSFALYRKGMHEACTLKVREYLSLGLPVYSGHRDIFPEDFSYYKNGAPDFDSILEFSEDVRDYSREHVFNCSESFINKVNLVDDLINQLERLNYSCESHD</sequence>
<comment type="caution">
    <text evidence="1">The sequence shown here is derived from an EMBL/GenBank/DDBJ whole genome shotgun (WGS) entry which is preliminary data.</text>
</comment>
<reference evidence="2" key="1">
    <citation type="submission" date="2013-02" db="EMBL/GenBank/DDBJ databases">
        <title>The Genome Sequence of Acinetobacter sp. NIPH 236.</title>
        <authorList>
            <consortium name="The Broad Institute Genome Sequencing Platform"/>
            <consortium name="The Broad Institute Genome Sequencing Center for Infectious Disease"/>
            <person name="Cerqueira G."/>
            <person name="Feldgarden M."/>
            <person name="Courvalin P."/>
            <person name="Perichon B."/>
            <person name="Grillot-Courvalin C."/>
            <person name="Clermont D."/>
            <person name="Rocha E."/>
            <person name="Yoon E.-J."/>
            <person name="Nemec A."/>
            <person name="Walker B."/>
            <person name="Young S.K."/>
            <person name="Zeng Q."/>
            <person name="Gargeya S."/>
            <person name="Fitzgerald M."/>
            <person name="Haas B."/>
            <person name="Abouelleil A."/>
            <person name="Alvarado L."/>
            <person name="Arachchi H.M."/>
            <person name="Berlin A.M."/>
            <person name="Chapman S.B."/>
            <person name="Dewar J."/>
            <person name="Goldberg J."/>
            <person name="Griggs A."/>
            <person name="Gujja S."/>
            <person name="Hansen M."/>
            <person name="Howarth C."/>
            <person name="Imamovic A."/>
            <person name="Larimer J."/>
            <person name="McCowan C."/>
            <person name="Murphy C."/>
            <person name="Neiman D."/>
            <person name="Pearson M."/>
            <person name="Priest M."/>
            <person name="Roberts A."/>
            <person name="Saif S."/>
            <person name="Shea T."/>
            <person name="Sisk P."/>
            <person name="Sykes S."/>
            <person name="Wortman J."/>
            <person name="Nusbaum C."/>
            <person name="Birren B."/>
        </authorList>
    </citation>
    <scope>NUCLEOTIDE SEQUENCE [LARGE SCALE GENOMIC DNA]</scope>
    <source>
        <strain evidence="2">NIPH 236</strain>
    </source>
</reference>
<accession>A0ABN0JTC7</accession>
<dbReference type="EMBL" id="APOJ01000003">
    <property type="protein sequence ID" value="ENU28684.1"/>
    <property type="molecule type" value="Genomic_DNA"/>
</dbReference>